<sequence length="445" mass="46971">MSTISVGARLDRLPVSNVHRKIFTLVAIGMFFEGFDIYLAASVLGSTLRSNFSTIAQNGLFISATFVGMMLGAFLAGFLGDRYGRKRTYQWNLVVFGVAAILSAFAPNMETLIGLRFLMGLGLGAEVVVGYSVITEFVPPSVRGRWSGMIATIVTAGLPASALMAWLLIPSYGWRVMFIIGGCGALIAWALRNGLPESPRWLESVGRQAEAEAIIADIERQASNGQPLPPPQPTPAPLAGARDLSALARSPFLARMVVGCVSLIVVNTLIYGFISWLPTFFISQGQDVTRSFGFSLLMALGGPIGSTIGAFAADPIGRKKTIIGAAALAIILAALFPLASDPLLVAALGFLLTVPIYILVALLFGIYIPELFPTELRLRAVGICNTAGRSASIIVPLVVGPLFLAYGVTGVLTLMGAALAIMIVVVATLGIEPERKGLEAVTNLA</sequence>
<feature type="transmembrane region" description="Helical" evidence="5">
    <location>
        <begin position="146"/>
        <end position="166"/>
    </location>
</feature>
<dbReference type="Pfam" id="PF07690">
    <property type="entry name" value="MFS_1"/>
    <property type="match status" value="1"/>
</dbReference>
<dbReference type="InterPro" id="IPR036259">
    <property type="entry name" value="MFS_trans_sf"/>
</dbReference>
<proteinExistence type="predicted"/>
<dbReference type="Proteomes" id="UP000298781">
    <property type="component" value="Chromosome"/>
</dbReference>
<dbReference type="AlphaFoldDB" id="A0A4D7AUK0"/>
<evidence type="ECO:0000313" key="8">
    <source>
        <dbReference type="Proteomes" id="UP000298781"/>
    </source>
</evidence>
<feature type="transmembrane region" description="Helical" evidence="5">
    <location>
        <begin position="345"/>
        <end position="368"/>
    </location>
</feature>
<dbReference type="OrthoDB" id="9784658at2"/>
<keyword evidence="2 5" id="KW-0812">Transmembrane</keyword>
<dbReference type="PROSITE" id="PS50850">
    <property type="entry name" value="MFS"/>
    <property type="match status" value="1"/>
</dbReference>
<feature type="transmembrane region" description="Helical" evidence="5">
    <location>
        <begin position="294"/>
        <end position="313"/>
    </location>
</feature>
<comment type="subcellular location">
    <subcellularLocation>
        <location evidence="1">Membrane</location>
        <topology evidence="1">Multi-pass membrane protein</topology>
    </subcellularLocation>
</comment>
<feature type="transmembrane region" description="Helical" evidence="5">
    <location>
        <begin position="172"/>
        <end position="191"/>
    </location>
</feature>
<keyword evidence="3 5" id="KW-1133">Transmembrane helix</keyword>
<feature type="transmembrane region" description="Helical" evidence="5">
    <location>
        <begin position="60"/>
        <end position="79"/>
    </location>
</feature>
<evidence type="ECO:0000313" key="7">
    <source>
        <dbReference type="EMBL" id="QCI64549.1"/>
    </source>
</evidence>
<dbReference type="InterPro" id="IPR011701">
    <property type="entry name" value="MFS"/>
</dbReference>
<feature type="transmembrane region" description="Helical" evidence="5">
    <location>
        <begin position="405"/>
        <end position="429"/>
    </location>
</feature>
<feature type="transmembrane region" description="Helical" evidence="5">
    <location>
        <begin position="91"/>
        <end position="107"/>
    </location>
</feature>
<feature type="transmembrane region" description="Helical" evidence="5">
    <location>
        <begin position="22"/>
        <end position="40"/>
    </location>
</feature>
<dbReference type="Gene3D" id="1.20.1250.20">
    <property type="entry name" value="MFS general substrate transporter like domains"/>
    <property type="match status" value="1"/>
</dbReference>
<evidence type="ECO:0000259" key="6">
    <source>
        <dbReference type="PROSITE" id="PS50850"/>
    </source>
</evidence>
<dbReference type="SUPFAM" id="SSF103473">
    <property type="entry name" value="MFS general substrate transporter"/>
    <property type="match status" value="1"/>
</dbReference>
<dbReference type="GO" id="GO:0046943">
    <property type="term" value="F:carboxylic acid transmembrane transporter activity"/>
    <property type="evidence" value="ECO:0007669"/>
    <property type="project" value="TreeGrafter"/>
</dbReference>
<gene>
    <name evidence="7" type="ORF">E8M01_10090</name>
</gene>
<organism evidence="7 8">
    <name type="scientific">Phreatobacter stygius</name>
    <dbReference type="NCBI Taxonomy" id="1940610"/>
    <lineage>
        <taxon>Bacteria</taxon>
        <taxon>Pseudomonadati</taxon>
        <taxon>Pseudomonadota</taxon>
        <taxon>Alphaproteobacteria</taxon>
        <taxon>Hyphomicrobiales</taxon>
        <taxon>Phreatobacteraceae</taxon>
        <taxon>Phreatobacter</taxon>
    </lineage>
</organism>
<dbReference type="PANTHER" id="PTHR23508">
    <property type="entry name" value="CARBOXYLIC ACID TRANSPORTER PROTEIN HOMOLOG"/>
    <property type="match status" value="1"/>
</dbReference>
<dbReference type="RefSeq" id="WP_136960002.1">
    <property type="nucleotide sequence ID" value="NZ_CP039690.1"/>
</dbReference>
<reference evidence="7 8" key="1">
    <citation type="submission" date="2019-04" db="EMBL/GenBank/DDBJ databases">
        <title>Phreatobacter aquaticus sp. nov.</title>
        <authorList>
            <person name="Choi A."/>
        </authorList>
    </citation>
    <scope>NUCLEOTIDE SEQUENCE [LARGE SCALE GENOMIC DNA]</scope>
    <source>
        <strain evidence="7 8">KCTC 52518</strain>
    </source>
</reference>
<evidence type="ECO:0000256" key="3">
    <source>
        <dbReference type="ARBA" id="ARBA00022989"/>
    </source>
</evidence>
<evidence type="ECO:0000256" key="4">
    <source>
        <dbReference type="ARBA" id="ARBA00023136"/>
    </source>
</evidence>
<feature type="domain" description="Major facilitator superfamily (MFS) profile" evidence="6">
    <location>
        <begin position="22"/>
        <end position="436"/>
    </location>
</feature>
<evidence type="ECO:0000256" key="1">
    <source>
        <dbReference type="ARBA" id="ARBA00004141"/>
    </source>
</evidence>
<dbReference type="InterPro" id="IPR005829">
    <property type="entry name" value="Sugar_transporter_CS"/>
</dbReference>
<feature type="transmembrane region" description="Helical" evidence="5">
    <location>
        <begin position="380"/>
        <end position="399"/>
    </location>
</feature>
<dbReference type="InterPro" id="IPR020846">
    <property type="entry name" value="MFS_dom"/>
</dbReference>
<feature type="transmembrane region" description="Helical" evidence="5">
    <location>
        <begin position="322"/>
        <end position="339"/>
    </location>
</feature>
<dbReference type="PANTHER" id="PTHR23508:SF10">
    <property type="entry name" value="CARBOXYLIC ACID TRANSPORTER PROTEIN HOMOLOG"/>
    <property type="match status" value="1"/>
</dbReference>
<keyword evidence="4 5" id="KW-0472">Membrane</keyword>
<dbReference type="GO" id="GO:0005886">
    <property type="term" value="C:plasma membrane"/>
    <property type="evidence" value="ECO:0007669"/>
    <property type="project" value="TreeGrafter"/>
</dbReference>
<protein>
    <submittedName>
        <fullName evidence="7">MFS transporter</fullName>
    </submittedName>
</protein>
<evidence type="ECO:0000256" key="2">
    <source>
        <dbReference type="ARBA" id="ARBA00022692"/>
    </source>
</evidence>
<evidence type="ECO:0000256" key="5">
    <source>
        <dbReference type="SAM" id="Phobius"/>
    </source>
</evidence>
<dbReference type="KEGG" id="pstg:E8M01_10090"/>
<keyword evidence="8" id="KW-1185">Reference proteome</keyword>
<feature type="transmembrane region" description="Helical" evidence="5">
    <location>
        <begin position="113"/>
        <end position="134"/>
    </location>
</feature>
<accession>A0A4D7AUK0</accession>
<dbReference type="PROSITE" id="PS00216">
    <property type="entry name" value="SUGAR_TRANSPORT_1"/>
    <property type="match status" value="1"/>
</dbReference>
<name>A0A4D7AUK0_9HYPH</name>
<feature type="transmembrane region" description="Helical" evidence="5">
    <location>
        <begin position="252"/>
        <end position="274"/>
    </location>
</feature>
<dbReference type="EMBL" id="CP039690">
    <property type="protein sequence ID" value="QCI64549.1"/>
    <property type="molecule type" value="Genomic_DNA"/>
</dbReference>
<dbReference type="CDD" id="cd17316">
    <property type="entry name" value="MFS_SV2_like"/>
    <property type="match status" value="1"/>
</dbReference>